<dbReference type="PRINTS" id="PR00081">
    <property type="entry name" value="GDHRDH"/>
</dbReference>
<dbReference type="PANTHER" id="PTHR43669">
    <property type="entry name" value="5-KETO-D-GLUCONATE 5-REDUCTASE"/>
    <property type="match status" value="1"/>
</dbReference>
<gene>
    <name evidence="4" type="ORF">SAMN04489713_1011150</name>
</gene>
<dbReference type="Pfam" id="PF00106">
    <property type="entry name" value="adh_short"/>
    <property type="match status" value="1"/>
</dbReference>
<name>A0A1I4Y2B7_9ACTN</name>
<keyword evidence="2" id="KW-0560">Oxidoreductase</keyword>
<organism evidence="4 5">
    <name type="scientific">Actinomadura madurae</name>
    <dbReference type="NCBI Taxonomy" id="1993"/>
    <lineage>
        <taxon>Bacteria</taxon>
        <taxon>Bacillati</taxon>
        <taxon>Actinomycetota</taxon>
        <taxon>Actinomycetes</taxon>
        <taxon>Streptosporangiales</taxon>
        <taxon>Thermomonosporaceae</taxon>
        <taxon>Actinomadura</taxon>
    </lineage>
</organism>
<feature type="compositionally biased region" description="Low complexity" evidence="3">
    <location>
        <begin position="12"/>
        <end position="27"/>
    </location>
</feature>
<dbReference type="AlphaFoldDB" id="A0A1I4Y2B7"/>
<dbReference type="CDD" id="cd05233">
    <property type="entry name" value="SDR_c"/>
    <property type="match status" value="1"/>
</dbReference>
<dbReference type="InParanoid" id="A0A1I4Y2B7"/>
<dbReference type="InterPro" id="IPR036291">
    <property type="entry name" value="NAD(P)-bd_dom_sf"/>
</dbReference>
<keyword evidence="5" id="KW-1185">Reference proteome</keyword>
<dbReference type="InterPro" id="IPR002347">
    <property type="entry name" value="SDR_fam"/>
</dbReference>
<feature type="compositionally biased region" description="Basic residues" evidence="3">
    <location>
        <begin position="1"/>
        <end position="11"/>
    </location>
</feature>
<dbReference type="EMBL" id="FOVH01000001">
    <property type="protein sequence ID" value="SFN32248.1"/>
    <property type="molecule type" value="Genomic_DNA"/>
</dbReference>
<dbReference type="Gene3D" id="3.40.50.720">
    <property type="entry name" value="NAD(P)-binding Rossmann-like Domain"/>
    <property type="match status" value="1"/>
</dbReference>
<reference evidence="4 5" key="1">
    <citation type="submission" date="2016-10" db="EMBL/GenBank/DDBJ databases">
        <authorList>
            <person name="de Groot N.N."/>
        </authorList>
    </citation>
    <scope>NUCLEOTIDE SEQUENCE [LARGE SCALE GENOMIC DNA]</scope>
    <source>
        <strain evidence="4 5">DSM 43067</strain>
    </source>
</reference>
<dbReference type="PROSITE" id="PS51318">
    <property type="entry name" value="TAT"/>
    <property type="match status" value="1"/>
</dbReference>
<accession>A0A1I4Y2B7</accession>
<evidence type="ECO:0000313" key="5">
    <source>
        <dbReference type="Proteomes" id="UP000183413"/>
    </source>
</evidence>
<dbReference type="SUPFAM" id="SSF51735">
    <property type="entry name" value="NAD(P)-binding Rossmann-fold domains"/>
    <property type="match status" value="1"/>
</dbReference>
<proteinExistence type="inferred from homology"/>
<dbReference type="GO" id="GO:0016491">
    <property type="term" value="F:oxidoreductase activity"/>
    <property type="evidence" value="ECO:0007669"/>
    <property type="project" value="UniProtKB-KW"/>
</dbReference>
<feature type="region of interest" description="Disordered" evidence="3">
    <location>
        <begin position="1"/>
        <end position="44"/>
    </location>
</feature>
<dbReference type="Proteomes" id="UP000183413">
    <property type="component" value="Unassembled WGS sequence"/>
</dbReference>
<evidence type="ECO:0000313" key="4">
    <source>
        <dbReference type="EMBL" id="SFN32248.1"/>
    </source>
</evidence>
<dbReference type="STRING" id="1993.SAMN04489713_1011150"/>
<dbReference type="PANTHER" id="PTHR43669:SF3">
    <property type="entry name" value="ALCOHOL DEHYDROGENASE, PUTATIVE (AFU_ORTHOLOGUE AFUA_3G03445)-RELATED"/>
    <property type="match status" value="1"/>
</dbReference>
<evidence type="ECO:0000256" key="3">
    <source>
        <dbReference type="SAM" id="MobiDB-lite"/>
    </source>
</evidence>
<comment type="similarity">
    <text evidence="1">Belongs to the short-chain dehydrogenases/reductases (SDR) family.</text>
</comment>
<protein>
    <submittedName>
        <fullName evidence="4">TAT (Twin-arginine translocation) pathway signal sequence</fullName>
    </submittedName>
</protein>
<evidence type="ECO:0000256" key="2">
    <source>
        <dbReference type="ARBA" id="ARBA00023002"/>
    </source>
</evidence>
<dbReference type="InterPro" id="IPR006311">
    <property type="entry name" value="TAT_signal"/>
</dbReference>
<dbReference type="eggNOG" id="COG4221">
    <property type="taxonomic scope" value="Bacteria"/>
</dbReference>
<sequence length="172" mass="17846">MLPRSSSRRHVLAAGAAGPAGTLTGGPSAFADPRPSPTGPNGRFARKTVLVTGATSGTGKATAYAIAREGGRVMFCGRRADLGRANEREIRAFGGEATYHRADVRAERDVSGLVAACVAKDGRIDIAVNNAGIETPRPAPLHEQPVEDFDGVWRTNARGFATIDASGGYLTG</sequence>
<dbReference type="RefSeq" id="WP_075020078.1">
    <property type="nucleotide sequence ID" value="NZ_FOVH01000001.1"/>
</dbReference>
<evidence type="ECO:0000256" key="1">
    <source>
        <dbReference type="ARBA" id="ARBA00006484"/>
    </source>
</evidence>